<accession>A0A8B8P9J0</accession>
<proteinExistence type="predicted"/>
<dbReference type="KEGG" id="rarg:115741053"/>
<evidence type="ECO:0000313" key="1">
    <source>
        <dbReference type="Proteomes" id="UP000827889"/>
    </source>
</evidence>
<dbReference type="Proteomes" id="UP000827889">
    <property type="component" value="Chromosome 7"/>
</dbReference>
<evidence type="ECO:0000313" key="2">
    <source>
        <dbReference type="RefSeq" id="XP_030530623.2"/>
    </source>
</evidence>
<sequence>MTSKKQHIPIPPIAKQRNASTRLSAFFVLNTAPANPAPVSTTLRRRRRLRPRPPDFGPRLKYSDYTCLTRVSRLLVEDGGQRHFDSYAASGDNLEGISYYIYQTALECKVWFMKILSFELFIRAPNASPPYDPAVRGNHGDPSNWQVSSFSLSFRASDCIGFL</sequence>
<dbReference type="GeneID" id="115741053"/>
<organism evidence="1 2">
    <name type="scientific">Rhodamnia argentea</name>
    <dbReference type="NCBI Taxonomy" id="178133"/>
    <lineage>
        <taxon>Eukaryota</taxon>
        <taxon>Viridiplantae</taxon>
        <taxon>Streptophyta</taxon>
        <taxon>Embryophyta</taxon>
        <taxon>Tracheophyta</taxon>
        <taxon>Spermatophyta</taxon>
        <taxon>Magnoliopsida</taxon>
        <taxon>eudicotyledons</taxon>
        <taxon>Gunneridae</taxon>
        <taxon>Pentapetalae</taxon>
        <taxon>rosids</taxon>
        <taxon>malvids</taxon>
        <taxon>Myrtales</taxon>
        <taxon>Myrtaceae</taxon>
        <taxon>Myrtoideae</taxon>
        <taxon>Myrteae</taxon>
        <taxon>Australasian group</taxon>
        <taxon>Rhodamnia</taxon>
    </lineage>
</organism>
<dbReference type="RefSeq" id="XP_030530623.2">
    <property type="nucleotide sequence ID" value="XM_030674763.2"/>
</dbReference>
<name>A0A8B8P9J0_9MYRT</name>
<protein>
    <submittedName>
        <fullName evidence="2">Uncharacterized protein LOC115741053</fullName>
    </submittedName>
</protein>
<reference evidence="2" key="1">
    <citation type="submission" date="2025-08" db="UniProtKB">
        <authorList>
            <consortium name="RefSeq"/>
        </authorList>
    </citation>
    <scope>IDENTIFICATION</scope>
    <source>
        <tissue evidence="2">Leaf</tissue>
    </source>
</reference>
<keyword evidence="1" id="KW-1185">Reference proteome</keyword>
<dbReference type="AlphaFoldDB" id="A0A8B8P9J0"/>
<gene>
    <name evidence="2" type="primary">LOC115741053</name>
</gene>